<keyword evidence="3" id="KW-1185">Reference proteome</keyword>
<comment type="caution">
    <text evidence="2">The sequence shown here is derived from an EMBL/GenBank/DDBJ whole genome shotgun (WGS) entry which is preliminary data.</text>
</comment>
<evidence type="ECO:0000256" key="1">
    <source>
        <dbReference type="SAM" id="MobiDB-lite"/>
    </source>
</evidence>
<gene>
    <name evidence="2" type="ORF">ACJ72_00998</name>
</gene>
<organism evidence="2 3">
    <name type="scientific">Emergomyces africanus</name>
    <dbReference type="NCBI Taxonomy" id="1955775"/>
    <lineage>
        <taxon>Eukaryota</taxon>
        <taxon>Fungi</taxon>
        <taxon>Dikarya</taxon>
        <taxon>Ascomycota</taxon>
        <taxon>Pezizomycotina</taxon>
        <taxon>Eurotiomycetes</taxon>
        <taxon>Eurotiomycetidae</taxon>
        <taxon>Onygenales</taxon>
        <taxon>Ajellomycetaceae</taxon>
        <taxon>Emergomyces</taxon>
    </lineage>
</organism>
<feature type="region of interest" description="Disordered" evidence="1">
    <location>
        <begin position="1"/>
        <end position="64"/>
    </location>
</feature>
<dbReference type="Proteomes" id="UP000091918">
    <property type="component" value="Unassembled WGS sequence"/>
</dbReference>
<accession>A0A1B7P6H4</accession>
<feature type="compositionally biased region" description="Polar residues" evidence="1">
    <location>
        <begin position="40"/>
        <end position="50"/>
    </location>
</feature>
<protein>
    <submittedName>
        <fullName evidence="2">Uncharacterized protein</fullName>
    </submittedName>
</protein>
<dbReference type="STRING" id="1658172.A0A1B7P6H4"/>
<dbReference type="AlphaFoldDB" id="A0A1B7P6H4"/>
<dbReference type="OrthoDB" id="4187800at2759"/>
<evidence type="ECO:0000313" key="2">
    <source>
        <dbReference type="EMBL" id="OAX84634.1"/>
    </source>
</evidence>
<name>A0A1B7P6H4_9EURO</name>
<feature type="compositionally biased region" description="Polar residues" evidence="1">
    <location>
        <begin position="1"/>
        <end position="12"/>
    </location>
</feature>
<sequence>MPLFPSVTSPISSHPAVQRPQPPKTPENDFDRILKGISSDDGSQPLSGSCRNADERPPSPPGRT</sequence>
<proteinExistence type="predicted"/>
<dbReference type="EMBL" id="LGUA01000061">
    <property type="protein sequence ID" value="OAX84634.1"/>
    <property type="molecule type" value="Genomic_DNA"/>
</dbReference>
<evidence type="ECO:0000313" key="3">
    <source>
        <dbReference type="Proteomes" id="UP000091918"/>
    </source>
</evidence>
<reference evidence="2 3" key="1">
    <citation type="submission" date="2015-07" db="EMBL/GenBank/DDBJ databases">
        <title>Emmonsia species relationships and genome sequence.</title>
        <authorList>
            <person name="Cuomo C.A."/>
            <person name="Schwartz I.S."/>
            <person name="Kenyon C."/>
            <person name="de Hoog G.S."/>
            <person name="Govender N.P."/>
            <person name="Botha A."/>
            <person name="Moreno L."/>
            <person name="de Vries M."/>
            <person name="Munoz J.F."/>
            <person name="Stielow J.B."/>
        </authorList>
    </citation>
    <scope>NUCLEOTIDE SEQUENCE [LARGE SCALE GENOMIC DNA]</scope>
    <source>
        <strain evidence="2 3">CBS 136260</strain>
    </source>
</reference>